<dbReference type="InterPro" id="IPR055536">
    <property type="entry name" value="DUF7112"/>
</dbReference>
<keyword evidence="2" id="KW-1185">Reference proteome</keyword>
<gene>
    <name evidence="1" type="ORF">MW046_08695</name>
</gene>
<sequence length="146" mass="16435">MSDRIPHDHPSIDTVRGTIDRAGSTAHPKLVLDSESSLFPEGVVHLTLDGQQYHARIERSFDGTPEIRSVYDNARLAREGAREPSVNRLREWFDEGDLVFGRSVHVDVIEPDHQYAIRRPGATAVYTVIPRPDRSLSEIADSLEDH</sequence>
<dbReference type="Pfam" id="PF23424">
    <property type="entry name" value="DUF7112"/>
    <property type="match status" value="1"/>
</dbReference>
<evidence type="ECO:0000313" key="2">
    <source>
        <dbReference type="Proteomes" id="UP000831768"/>
    </source>
</evidence>
<dbReference type="RefSeq" id="WP_247992723.1">
    <property type="nucleotide sequence ID" value="NZ_CP096019.1"/>
</dbReference>
<dbReference type="GeneID" id="71928120"/>
<dbReference type="AlphaFoldDB" id="A0A8T9ZZ74"/>
<dbReference type="Proteomes" id="UP000831768">
    <property type="component" value="Chromosome"/>
</dbReference>
<evidence type="ECO:0000313" key="1">
    <source>
        <dbReference type="EMBL" id="UPM42045.1"/>
    </source>
</evidence>
<dbReference type="EMBL" id="CP096019">
    <property type="protein sequence ID" value="UPM42045.1"/>
    <property type="molecule type" value="Genomic_DNA"/>
</dbReference>
<name>A0A8T9ZZ74_9EURY</name>
<dbReference type="KEGG" id="haad:MW046_08695"/>
<accession>A0A8T9ZZ74</accession>
<organism evidence="1 2">
    <name type="scientific">Halocatena salina</name>
    <dbReference type="NCBI Taxonomy" id="2934340"/>
    <lineage>
        <taxon>Archaea</taxon>
        <taxon>Methanobacteriati</taxon>
        <taxon>Methanobacteriota</taxon>
        <taxon>Stenosarchaea group</taxon>
        <taxon>Halobacteria</taxon>
        <taxon>Halobacteriales</taxon>
        <taxon>Natronomonadaceae</taxon>
        <taxon>Halocatena</taxon>
    </lineage>
</organism>
<protein>
    <submittedName>
        <fullName evidence="1">Uncharacterized protein</fullName>
    </submittedName>
</protein>
<reference evidence="1" key="1">
    <citation type="submission" date="2022-04" db="EMBL/GenBank/DDBJ databases">
        <title>Halocatena sp. nov., isolated from a salt lake.</title>
        <authorList>
            <person name="Cui H.-L."/>
        </authorList>
    </citation>
    <scope>NUCLEOTIDE SEQUENCE</scope>
    <source>
        <strain evidence="1">AD-1</strain>
    </source>
</reference>
<proteinExistence type="predicted"/>